<feature type="domain" description="D-isomer specific 2-hydroxyacid dehydrogenase catalytic" evidence="5">
    <location>
        <begin position="16"/>
        <end position="309"/>
    </location>
</feature>
<dbReference type="AlphaFoldDB" id="A0A1M6P5T8"/>
<gene>
    <name evidence="7" type="ORF">SAMN05192556_101629</name>
</gene>
<dbReference type="EMBL" id="FRAL01000001">
    <property type="protein sequence ID" value="SHK03298.1"/>
    <property type="molecule type" value="Genomic_DNA"/>
</dbReference>
<dbReference type="InterPro" id="IPR036291">
    <property type="entry name" value="NAD(P)-bd_dom_sf"/>
</dbReference>
<dbReference type="SUPFAM" id="SSF52283">
    <property type="entry name" value="Formate/glycerate dehydrogenase catalytic domain-like"/>
    <property type="match status" value="1"/>
</dbReference>
<dbReference type="Pfam" id="PF00389">
    <property type="entry name" value="2-Hacid_dh"/>
    <property type="match status" value="1"/>
</dbReference>
<dbReference type="GO" id="GO:0051287">
    <property type="term" value="F:NAD binding"/>
    <property type="evidence" value="ECO:0007669"/>
    <property type="project" value="InterPro"/>
</dbReference>
<evidence type="ECO:0000259" key="6">
    <source>
        <dbReference type="Pfam" id="PF02826"/>
    </source>
</evidence>
<dbReference type="Proteomes" id="UP000184248">
    <property type="component" value="Unassembled WGS sequence"/>
</dbReference>
<protein>
    <submittedName>
        <fullName evidence="7">Glycerate dehydrogenase</fullName>
    </submittedName>
</protein>
<evidence type="ECO:0000259" key="5">
    <source>
        <dbReference type="Pfam" id="PF00389"/>
    </source>
</evidence>
<dbReference type="SUPFAM" id="SSF51735">
    <property type="entry name" value="NAD(P)-binding Rossmann-fold domains"/>
    <property type="match status" value="1"/>
</dbReference>
<evidence type="ECO:0000256" key="3">
    <source>
        <dbReference type="ARBA" id="ARBA00023027"/>
    </source>
</evidence>
<sequence>MHAVILDAASLGPDIDLSPIERQVTQLTCHDFTATDEAAERLTDADVAIVNKVKLGAETLEALPRLRLICVLATGTNNIDMAAAERLGVEVRNVTAYGTASVAQHSLMMILALAARLPRYQDDVAQGRWNTSPFFCLMEHRTLQLEGKHLVIVGQGEFGSRVGKLAEGLGMQVSFAARPGADSGGDRRSSLAELAPTADVVSLHCPLTEATHHLIDADMLARLKPACLLINCARGSIIDEEAALTALREGRLSGLGVDVLPEEPPRNGHPLLDALAEPLNLIVTPHNAWIAPEARQRIVELTAQNLADFGLISC</sequence>
<dbReference type="RefSeq" id="WP_064698429.1">
    <property type="nucleotide sequence ID" value="NZ_BDEO01000001.1"/>
</dbReference>
<dbReference type="CDD" id="cd12162">
    <property type="entry name" value="2-Hacid_dh_4"/>
    <property type="match status" value="1"/>
</dbReference>
<reference evidence="8" key="1">
    <citation type="submission" date="2016-11" db="EMBL/GenBank/DDBJ databases">
        <authorList>
            <person name="Varghese N."/>
            <person name="Submissions S."/>
        </authorList>
    </citation>
    <scope>NUCLEOTIDE SEQUENCE [LARGE SCALE GENOMIC DNA]</scope>
    <source>
        <strain evidence="8">ALO Sharm</strain>
    </source>
</reference>
<proteinExistence type="inferred from homology"/>
<name>A0A1M6P5T8_9GAMM</name>
<keyword evidence="3" id="KW-0520">NAD</keyword>
<comment type="similarity">
    <text evidence="1 4">Belongs to the D-isomer specific 2-hydroxyacid dehydrogenase family.</text>
</comment>
<feature type="domain" description="D-isomer specific 2-hydroxyacid dehydrogenase NAD-binding" evidence="6">
    <location>
        <begin position="107"/>
        <end position="288"/>
    </location>
</feature>
<dbReference type="Gene3D" id="3.40.50.720">
    <property type="entry name" value="NAD(P)-binding Rossmann-like Domain"/>
    <property type="match status" value="2"/>
</dbReference>
<dbReference type="PANTHER" id="PTHR43761:SF1">
    <property type="entry name" value="D-ISOMER SPECIFIC 2-HYDROXYACID DEHYDROGENASE CATALYTIC DOMAIN-CONTAINING PROTEIN-RELATED"/>
    <property type="match status" value="1"/>
</dbReference>
<dbReference type="InterPro" id="IPR050418">
    <property type="entry name" value="D-iso_2-hydroxyacid_DH_PdxB"/>
</dbReference>
<dbReference type="InterPro" id="IPR006140">
    <property type="entry name" value="D-isomer_DH_NAD-bd"/>
</dbReference>
<evidence type="ECO:0000256" key="2">
    <source>
        <dbReference type="ARBA" id="ARBA00023002"/>
    </source>
</evidence>
<keyword evidence="2 4" id="KW-0560">Oxidoreductase</keyword>
<dbReference type="InterPro" id="IPR006139">
    <property type="entry name" value="D-isomer_2_OHA_DH_cat_dom"/>
</dbReference>
<dbReference type="GO" id="GO:0016616">
    <property type="term" value="F:oxidoreductase activity, acting on the CH-OH group of donors, NAD or NADP as acceptor"/>
    <property type="evidence" value="ECO:0007669"/>
    <property type="project" value="InterPro"/>
</dbReference>
<keyword evidence="8" id="KW-1185">Reference proteome</keyword>
<evidence type="ECO:0000256" key="4">
    <source>
        <dbReference type="RuleBase" id="RU003719"/>
    </source>
</evidence>
<evidence type="ECO:0000313" key="7">
    <source>
        <dbReference type="EMBL" id="SHK03298.1"/>
    </source>
</evidence>
<organism evidence="7 8">
    <name type="scientific">Halomonas caseinilytica</name>
    <dbReference type="NCBI Taxonomy" id="438744"/>
    <lineage>
        <taxon>Bacteria</taxon>
        <taxon>Pseudomonadati</taxon>
        <taxon>Pseudomonadota</taxon>
        <taxon>Gammaproteobacteria</taxon>
        <taxon>Oceanospirillales</taxon>
        <taxon>Halomonadaceae</taxon>
        <taxon>Halomonas</taxon>
    </lineage>
</organism>
<evidence type="ECO:0000256" key="1">
    <source>
        <dbReference type="ARBA" id="ARBA00005854"/>
    </source>
</evidence>
<dbReference type="Pfam" id="PF02826">
    <property type="entry name" value="2-Hacid_dh_C"/>
    <property type="match status" value="1"/>
</dbReference>
<accession>A0A1M6P5T8</accession>
<dbReference type="OrthoDB" id="9805416at2"/>
<dbReference type="PANTHER" id="PTHR43761">
    <property type="entry name" value="D-ISOMER SPECIFIC 2-HYDROXYACID DEHYDROGENASE FAMILY PROTEIN (AFU_ORTHOLOGUE AFUA_1G13630)"/>
    <property type="match status" value="1"/>
</dbReference>
<evidence type="ECO:0000313" key="8">
    <source>
        <dbReference type="Proteomes" id="UP000184248"/>
    </source>
</evidence>